<dbReference type="Proteomes" id="UP001212421">
    <property type="component" value="Chromosome"/>
</dbReference>
<keyword evidence="3" id="KW-1185">Reference proteome</keyword>
<reference evidence="2 3" key="1">
    <citation type="submission" date="2021-05" db="EMBL/GenBank/DDBJ databases">
        <authorList>
            <person name="Kumar R."/>
            <person name="Kumar A."/>
            <person name="Mukhia S."/>
        </authorList>
    </citation>
    <scope>NUCLEOTIDE SEQUENCE [LARGE SCALE GENOMIC DNA]</scope>
    <source>
        <strain evidence="2 3">ERMR7:08</strain>
    </source>
</reference>
<dbReference type="InterPro" id="IPR022675">
    <property type="entry name" value="G6P_DH_C"/>
</dbReference>
<dbReference type="Pfam" id="PF02781">
    <property type="entry name" value="G6PD_C"/>
    <property type="match status" value="1"/>
</dbReference>
<evidence type="ECO:0000313" key="3">
    <source>
        <dbReference type="Proteomes" id="UP001212421"/>
    </source>
</evidence>
<feature type="domain" description="Glucose-6-phosphate dehydrogenase C-terminal" evidence="1">
    <location>
        <begin position="4"/>
        <end position="38"/>
    </location>
</feature>
<gene>
    <name evidence="2" type="ORF">KIV56_02545</name>
</gene>
<sequence>MLGLRFAIRLFEQVWSAEHIERVDIVFDETLGLEGRAGMALTSMVPRQVWTPTIRNGASPTRAAHFPKLCGGFRKSNLTRCTNLHIPRRH</sequence>
<dbReference type="Gene3D" id="3.30.360.10">
    <property type="entry name" value="Dihydrodipicolinate Reductase, domain 2"/>
    <property type="match status" value="1"/>
</dbReference>
<proteinExistence type="predicted"/>
<evidence type="ECO:0000259" key="1">
    <source>
        <dbReference type="Pfam" id="PF02781"/>
    </source>
</evidence>
<name>A0ABY7NFR3_9MICO</name>
<protein>
    <recommendedName>
        <fullName evidence="1">Glucose-6-phosphate dehydrogenase C-terminal domain-containing protein</fullName>
    </recommendedName>
</protein>
<dbReference type="EMBL" id="CP075584">
    <property type="protein sequence ID" value="WBM81364.1"/>
    <property type="molecule type" value="Genomic_DNA"/>
</dbReference>
<evidence type="ECO:0000313" key="2">
    <source>
        <dbReference type="EMBL" id="WBM81364.1"/>
    </source>
</evidence>
<dbReference type="SUPFAM" id="SSF55347">
    <property type="entry name" value="Glyceraldehyde-3-phosphate dehydrogenase-like, C-terminal domain"/>
    <property type="match status" value="1"/>
</dbReference>
<organism evidence="2 3">
    <name type="scientific">Cryobacterium breve</name>
    <dbReference type="NCBI Taxonomy" id="1259258"/>
    <lineage>
        <taxon>Bacteria</taxon>
        <taxon>Bacillati</taxon>
        <taxon>Actinomycetota</taxon>
        <taxon>Actinomycetes</taxon>
        <taxon>Micrococcales</taxon>
        <taxon>Microbacteriaceae</taxon>
        <taxon>Cryobacterium</taxon>
    </lineage>
</organism>
<accession>A0ABY7NFR3</accession>